<dbReference type="GO" id="GO:0045087">
    <property type="term" value="P:innate immune response"/>
    <property type="evidence" value="ECO:0007669"/>
    <property type="project" value="UniProtKB-KW"/>
</dbReference>
<keyword evidence="4" id="KW-0479">Metal-binding</keyword>
<dbReference type="GO" id="GO:0005634">
    <property type="term" value="C:nucleus"/>
    <property type="evidence" value="ECO:0007669"/>
    <property type="project" value="TreeGrafter"/>
</dbReference>
<evidence type="ECO:0000259" key="11">
    <source>
        <dbReference type="PROSITE" id="PS51747"/>
    </source>
</evidence>
<dbReference type="GO" id="GO:0016554">
    <property type="term" value="P:cytidine to uridine editing"/>
    <property type="evidence" value="ECO:0007669"/>
    <property type="project" value="TreeGrafter"/>
</dbReference>
<dbReference type="InterPro" id="IPR050610">
    <property type="entry name" value="APOBEC_Cyt_Deaminase"/>
</dbReference>
<keyword evidence="3" id="KW-0399">Innate immunity</keyword>
<feature type="domain" description="CMP/dCMP-type deaminase" evidence="11">
    <location>
        <begin position="42"/>
        <end position="153"/>
    </location>
</feature>
<dbReference type="SUPFAM" id="SSF53927">
    <property type="entry name" value="Cytidine deaminase-like"/>
    <property type="match status" value="1"/>
</dbReference>
<reference evidence="12 13" key="1">
    <citation type="journal article" date="2020" name="Nature">
        <title>Six reference-quality genomes reveal evolution of bat adaptations.</title>
        <authorList>
            <person name="Jebb D."/>
            <person name="Huang Z."/>
            <person name="Pippel M."/>
            <person name="Hughes G.M."/>
            <person name="Lavrichenko K."/>
            <person name="Devanna P."/>
            <person name="Winkler S."/>
            <person name="Jermiin L.S."/>
            <person name="Skirmuntt E.C."/>
            <person name="Katzourakis A."/>
            <person name="Burkitt-Gray L."/>
            <person name="Ray D.A."/>
            <person name="Sullivan K.A.M."/>
            <person name="Roscito J.G."/>
            <person name="Kirilenko B.M."/>
            <person name="Davalos L.M."/>
            <person name="Corthals A.P."/>
            <person name="Power M.L."/>
            <person name="Jones G."/>
            <person name="Ransome R.D."/>
            <person name="Dechmann D.K.N."/>
            <person name="Locatelli A.G."/>
            <person name="Puechmaille S.J."/>
            <person name="Fedrigo O."/>
            <person name="Jarvis E.D."/>
            <person name="Hiller M."/>
            <person name="Vernes S.C."/>
            <person name="Myers E.W."/>
            <person name="Teeling E.C."/>
        </authorList>
    </citation>
    <scope>NUCLEOTIDE SEQUENCE [LARGE SCALE GENOMIC DNA]</scope>
    <source>
        <strain evidence="12">MRhiFer1</strain>
        <tissue evidence="12">Lung</tissue>
    </source>
</reference>
<keyword evidence="5" id="KW-0378">Hydrolase</keyword>
<proteinExistence type="inferred from homology"/>
<evidence type="ECO:0000256" key="7">
    <source>
        <dbReference type="ARBA" id="ARBA00022859"/>
    </source>
</evidence>
<dbReference type="Gene3D" id="3.40.140.10">
    <property type="entry name" value="Cytidine Deaminase, domain 2"/>
    <property type="match status" value="1"/>
</dbReference>
<dbReference type="GO" id="GO:0000932">
    <property type="term" value="C:P-body"/>
    <property type="evidence" value="ECO:0007669"/>
    <property type="project" value="TreeGrafter"/>
</dbReference>
<dbReference type="GO" id="GO:0070383">
    <property type="term" value="P:DNA cytosine deamination"/>
    <property type="evidence" value="ECO:0007669"/>
    <property type="project" value="TreeGrafter"/>
</dbReference>
<dbReference type="AlphaFoldDB" id="A0A7J7WNG3"/>
<dbReference type="GO" id="GO:0045869">
    <property type="term" value="P:negative regulation of single stranded viral RNA replication via double stranded DNA intermediate"/>
    <property type="evidence" value="ECO:0007669"/>
    <property type="project" value="TreeGrafter"/>
</dbReference>
<dbReference type="GO" id="GO:0051607">
    <property type="term" value="P:defense response to virus"/>
    <property type="evidence" value="ECO:0007669"/>
    <property type="project" value="UniProtKB-KW"/>
</dbReference>
<gene>
    <name evidence="12" type="ORF">mRhiFer1_000843</name>
</gene>
<organism evidence="12 13">
    <name type="scientific">Rhinolophus ferrumequinum</name>
    <name type="common">Greater horseshoe bat</name>
    <dbReference type="NCBI Taxonomy" id="59479"/>
    <lineage>
        <taxon>Eukaryota</taxon>
        <taxon>Metazoa</taxon>
        <taxon>Chordata</taxon>
        <taxon>Craniata</taxon>
        <taxon>Vertebrata</taxon>
        <taxon>Euteleostomi</taxon>
        <taxon>Mammalia</taxon>
        <taxon>Eutheria</taxon>
        <taxon>Laurasiatheria</taxon>
        <taxon>Chiroptera</taxon>
        <taxon>Yinpterochiroptera</taxon>
        <taxon>Rhinolophoidea</taxon>
        <taxon>Rhinolophidae</taxon>
        <taxon>Rhinolophinae</taxon>
        <taxon>Rhinolophus</taxon>
    </lineage>
</organism>
<keyword evidence="12" id="KW-0449">Lipoprotein</keyword>
<comment type="caution">
    <text evidence="12">The sequence shown here is derived from an EMBL/GenBank/DDBJ whole genome shotgun (WGS) entry which is preliminary data.</text>
</comment>
<comment type="similarity">
    <text evidence="2">Belongs to the cytidine and deoxycytidylate deaminase family.</text>
</comment>
<dbReference type="PANTHER" id="PTHR13857:SF45">
    <property type="entry name" value="DNA DC-DU-EDITING ENZYME APOBEC-3F"/>
    <property type="match status" value="1"/>
</dbReference>
<evidence type="ECO:0000313" key="13">
    <source>
        <dbReference type="Proteomes" id="UP000585614"/>
    </source>
</evidence>
<evidence type="ECO:0000256" key="3">
    <source>
        <dbReference type="ARBA" id="ARBA00022588"/>
    </source>
</evidence>
<dbReference type="InterPro" id="IPR002125">
    <property type="entry name" value="CMP_dCMP_dom"/>
</dbReference>
<dbReference type="Pfam" id="PF18782">
    <property type="entry name" value="NAD2"/>
    <property type="match status" value="1"/>
</dbReference>
<dbReference type="PROSITE" id="PS51747">
    <property type="entry name" value="CYT_DCMP_DEAMINASES_2"/>
    <property type="match status" value="1"/>
</dbReference>
<accession>A0A7J7WNG3</accession>
<dbReference type="GO" id="GO:0046872">
    <property type="term" value="F:metal ion binding"/>
    <property type="evidence" value="ECO:0007669"/>
    <property type="project" value="UniProtKB-KW"/>
</dbReference>
<dbReference type="InterPro" id="IPR016193">
    <property type="entry name" value="Cytidine_deaminase-like"/>
</dbReference>
<evidence type="ECO:0000256" key="5">
    <source>
        <dbReference type="ARBA" id="ARBA00022801"/>
    </source>
</evidence>
<evidence type="ECO:0000256" key="4">
    <source>
        <dbReference type="ARBA" id="ARBA00022723"/>
    </source>
</evidence>
<evidence type="ECO:0000256" key="6">
    <source>
        <dbReference type="ARBA" id="ARBA00022833"/>
    </source>
</evidence>
<dbReference type="FunFam" id="3.40.140.10:FF:000029">
    <property type="entry name" value="DNA dC-&gt;dU-editing enzyme APOBEC-3G"/>
    <property type="match status" value="1"/>
</dbReference>
<dbReference type="Proteomes" id="UP000585614">
    <property type="component" value="Unassembled WGS sequence"/>
</dbReference>
<comment type="cofactor">
    <cofactor evidence="1">
        <name>Zn(2+)</name>
        <dbReference type="ChEBI" id="CHEBI:29105"/>
    </cofactor>
</comment>
<evidence type="ECO:0000256" key="9">
    <source>
        <dbReference type="ARBA" id="ARBA00029489"/>
    </source>
</evidence>
<evidence type="ECO:0000313" key="12">
    <source>
        <dbReference type="EMBL" id="KAF6338788.1"/>
    </source>
</evidence>
<evidence type="ECO:0000256" key="10">
    <source>
        <dbReference type="ARBA" id="ARBA00049114"/>
    </source>
</evidence>
<protein>
    <recommendedName>
        <fullName evidence="9">single-stranded DNA cytosine deaminase</fullName>
        <ecNumber evidence="9">3.5.4.38</ecNumber>
    </recommendedName>
</protein>
<dbReference type="CDD" id="cd01283">
    <property type="entry name" value="cytidine_deaminase"/>
    <property type="match status" value="1"/>
</dbReference>
<name>A0A7J7WNG3_RHIFE</name>
<dbReference type="GO" id="GO:0004126">
    <property type="term" value="F:cytidine deaminase activity"/>
    <property type="evidence" value="ECO:0007669"/>
    <property type="project" value="TreeGrafter"/>
</dbReference>
<dbReference type="EC" id="3.5.4.38" evidence="9"/>
<evidence type="ECO:0000256" key="2">
    <source>
        <dbReference type="ARBA" id="ARBA00006576"/>
    </source>
</evidence>
<keyword evidence="6" id="KW-0862">Zinc</keyword>
<sequence>MAGLGHISGGACMQIPWVRNPMKRIYPGTFSFHFRNLIYANGRNRSYLCFEVEGVPYHSSFTVSFHRGVFENQVYENKSYHAEHCFLSWFKANKLSPAEHYHVTWFLSWSPCASCAEETANFLKQHRNVTLSVFSARLYYFWIPAFQQGLRKLHCLGAQVEVMSFHDFNYCWKNFVYNRYMRFRCWKKVHKNYKFMSRRLKEILSC</sequence>
<dbReference type="EMBL" id="JACAGC010000010">
    <property type="protein sequence ID" value="KAF6338788.1"/>
    <property type="molecule type" value="Genomic_DNA"/>
</dbReference>
<dbReference type="GO" id="GO:0003723">
    <property type="term" value="F:RNA binding"/>
    <property type="evidence" value="ECO:0007669"/>
    <property type="project" value="TreeGrafter"/>
</dbReference>
<evidence type="ECO:0000256" key="1">
    <source>
        <dbReference type="ARBA" id="ARBA00001947"/>
    </source>
</evidence>
<keyword evidence="7" id="KW-0391">Immunity</keyword>
<evidence type="ECO:0000256" key="8">
    <source>
        <dbReference type="ARBA" id="ARBA00023118"/>
    </source>
</evidence>
<keyword evidence="8" id="KW-0051">Antiviral defense</keyword>
<dbReference type="PANTHER" id="PTHR13857">
    <property type="entry name" value="MRNA EDITING ENZYME"/>
    <property type="match status" value="1"/>
</dbReference>
<comment type="catalytic activity">
    <reaction evidence="10">
        <text>a 2'-deoxycytidine in single-stranded DNA + H2O + H(+) = a 2'-deoxyuridine in single-stranded DNA + NH4(+)</text>
        <dbReference type="Rhea" id="RHEA:50948"/>
        <dbReference type="Rhea" id="RHEA-COMP:12846"/>
        <dbReference type="Rhea" id="RHEA-COMP:12847"/>
        <dbReference type="ChEBI" id="CHEBI:15377"/>
        <dbReference type="ChEBI" id="CHEBI:15378"/>
        <dbReference type="ChEBI" id="CHEBI:28938"/>
        <dbReference type="ChEBI" id="CHEBI:85452"/>
        <dbReference type="ChEBI" id="CHEBI:133902"/>
        <dbReference type="EC" id="3.5.4.38"/>
    </reaction>
</comment>